<dbReference type="PANTHER" id="PTHR34310">
    <property type="entry name" value="DUF427 DOMAIN PROTEIN (AFU_ORTHOLOGUE AFUA_3G02220)"/>
    <property type="match status" value="1"/>
</dbReference>
<dbReference type="Pfam" id="PF04248">
    <property type="entry name" value="NTP_transf_9"/>
    <property type="match status" value="1"/>
</dbReference>
<dbReference type="Proteomes" id="UP000294737">
    <property type="component" value="Unassembled WGS sequence"/>
</dbReference>
<comment type="caution">
    <text evidence="2">The sequence shown here is derived from an EMBL/GenBank/DDBJ whole genome shotgun (WGS) entry which is preliminary data.</text>
</comment>
<dbReference type="InterPro" id="IPR038694">
    <property type="entry name" value="DUF427_sf"/>
</dbReference>
<organism evidence="2 3">
    <name type="scientific">Herminiimonas fonticola</name>
    <dbReference type="NCBI Taxonomy" id="303380"/>
    <lineage>
        <taxon>Bacteria</taxon>
        <taxon>Pseudomonadati</taxon>
        <taxon>Pseudomonadota</taxon>
        <taxon>Betaproteobacteria</taxon>
        <taxon>Burkholderiales</taxon>
        <taxon>Oxalobacteraceae</taxon>
        <taxon>Herminiimonas</taxon>
    </lineage>
</organism>
<name>A0A4R6FZK2_9BURK</name>
<gene>
    <name evidence="2" type="ORF">EV677_2961</name>
</gene>
<protein>
    <submittedName>
        <fullName evidence="2">Uncharacterized protein (DUF427 family)</fullName>
    </submittedName>
</protein>
<evidence type="ECO:0000313" key="2">
    <source>
        <dbReference type="EMBL" id="TDN87441.1"/>
    </source>
</evidence>
<evidence type="ECO:0000313" key="3">
    <source>
        <dbReference type="Proteomes" id="UP000294737"/>
    </source>
</evidence>
<keyword evidence="3" id="KW-1185">Reference proteome</keyword>
<proteinExistence type="predicted"/>
<feature type="domain" description="DUF427" evidence="1">
    <location>
        <begin position="3"/>
        <end position="90"/>
    </location>
</feature>
<dbReference type="RefSeq" id="WP_112992641.1">
    <property type="nucleotide sequence ID" value="NZ_PTLZ01000003.1"/>
</dbReference>
<sequence length="96" mass="10943">MPKAIWNGVVIAEAPDNEVEIVEGNVYFPIQAVHQEYLQTSKKITQCHWKGSANYYDVVVNGQTNRDAAWTYRHPLDAAKKIANRIAFWRGIGIEK</sequence>
<accession>A0A4R6FZK2</accession>
<dbReference type="InterPro" id="IPR007361">
    <property type="entry name" value="DUF427"/>
</dbReference>
<dbReference type="AlphaFoldDB" id="A0A4R6FZK2"/>
<dbReference type="EMBL" id="SNWF01000010">
    <property type="protein sequence ID" value="TDN87441.1"/>
    <property type="molecule type" value="Genomic_DNA"/>
</dbReference>
<dbReference type="PANTHER" id="PTHR34310:SF5">
    <property type="entry name" value="DUF427 DOMAIN PROTEIN (AFU_ORTHOLOGUE AFUA_3G02220)"/>
    <property type="match status" value="1"/>
</dbReference>
<dbReference type="OrthoDB" id="4565346at2"/>
<evidence type="ECO:0000259" key="1">
    <source>
        <dbReference type="Pfam" id="PF04248"/>
    </source>
</evidence>
<dbReference type="Gene3D" id="2.170.150.40">
    <property type="entry name" value="Domain of unknown function (DUF427)"/>
    <property type="match status" value="1"/>
</dbReference>
<reference evidence="2 3" key="1">
    <citation type="submission" date="2019-03" db="EMBL/GenBank/DDBJ databases">
        <title>Genomic Encyclopedia of Type Strains, Phase IV (KMG-IV): sequencing the most valuable type-strain genomes for metagenomic binning, comparative biology and taxonomic classification.</title>
        <authorList>
            <person name="Goeker M."/>
        </authorList>
    </citation>
    <scope>NUCLEOTIDE SEQUENCE [LARGE SCALE GENOMIC DNA]</scope>
    <source>
        <strain evidence="2 3">DSM 18555</strain>
    </source>
</reference>